<keyword evidence="2" id="KW-1185">Reference proteome</keyword>
<reference evidence="2" key="1">
    <citation type="journal article" date="2019" name="Int. J. Syst. Evol. Microbiol.">
        <title>The Global Catalogue of Microorganisms (GCM) 10K type strain sequencing project: providing services to taxonomists for standard genome sequencing and annotation.</title>
        <authorList>
            <consortium name="The Broad Institute Genomics Platform"/>
            <consortium name="The Broad Institute Genome Sequencing Center for Infectious Disease"/>
            <person name="Wu L."/>
            <person name="Ma J."/>
        </authorList>
    </citation>
    <scope>NUCLEOTIDE SEQUENCE [LARGE SCALE GENOMIC DNA]</scope>
    <source>
        <strain evidence="2">CGMCC 1.12404</strain>
    </source>
</reference>
<dbReference type="Gene3D" id="2.20.28.30">
    <property type="entry name" value="RNA polymerase ii, chain L"/>
    <property type="match status" value="1"/>
</dbReference>
<protein>
    <recommendedName>
        <fullName evidence="3">DNA-directed RNA polymerase subunit P</fullName>
    </recommendedName>
</protein>
<evidence type="ECO:0000313" key="2">
    <source>
        <dbReference type="Proteomes" id="UP000617979"/>
    </source>
</evidence>
<dbReference type="SUPFAM" id="SSF63393">
    <property type="entry name" value="RNA polymerase subunits"/>
    <property type="match status" value="1"/>
</dbReference>
<proteinExistence type="predicted"/>
<accession>A0ABQ1H5X2</accession>
<name>A0ABQ1H5X2_9BACL</name>
<sequence length="52" mass="6080">MEVPFFVYECVVCGHIMDLEGDRFVKCDGCGSKTQFREYEGYLLPEPEEVKR</sequence>
<comment type="caution">
    <text evidence="1">The sequence shown here is derived from an EMBL/GenBank/DDBJ whole genome shotgun (WGS) entry which is preliminary data.</text>
</comment>
<dbReference type="RefSeq" id="WP_188433803.1">
    <property type="nucleotide sequence ID" value="NZ_BMEX01000036.1"/>
</dbReference>
<evidence type="ECO:0000313" key="1">
    <source>
        <dbReference type="EMBL" id="GGA58920.1"/>
    </source>
</evidence>
<evidence type="ECO:0008006" key="3">
    <source>
        <dbReference type="Google" id="ProtNLM"/>
    </source>
</evidence>
<dbReference type="InterPro" id="IPR029040">
    <property type="entry name" value="RPABC4/Spt4"/>
</dbReference>
<organism evidence="1 2">
    <name type="scientific">Kroppenstedtia guangzhouensis</name>
    <dbReference type="NCBI Taxonomy" id="1274356"/>
    <lineage>
        <taxon>Bacteria</taxon>
        <taxon>Bacillati</taxon>
        <taxon>Bacillota</taxon>
        <taxon>Bacilli</taxon>
        <taxon>Bacillales</taxon>
        <taxon>Thermoactinomycetaceae</taxon>
        <taxon>Kroppenstedtia</taxon>
    </lineage>
</organism>
<dbReference type="EMBL" id="BMEX01000036">
    <property type="protein sequence ID" value="GGA58920.1"/>
    <property type="molecule type" value="Genomic_DNA"/>
</dbReference>
<dbReference type="Proteomes" id="UP000617979">
    <property type="component" value="Unassembled WGS sequence"/>
</dbReference>
<gene>
    <name evidence="1" type="ORF">GCM10007416_35120</name>
</gene>